<protein>
    <recommendedName>
        <fullName evidence="3">Reverse transcriptase domain-containing protein</fullName>
    </recommendedName>
</protein>
<name>A0ABQ8SEY4_PERAM</name>
<keyword evidence="2" id="KW-1185">Reference proteome</keyword>
<dbReference type="EMBL" id="JAJSOF020000029">
    <property type="protein sequence ID" value="KAJ4432246.1"/>
    <property type="molecule type" value="Genomic_DNA"/>
</dbReference>
<proteinExistence type="predicted"/>
<evidence type="ECO:0000313" key="2">
    <source>
        <dbReference type="Proteomes" id="UP001148838"/>
    </source>
</evidence>
<evidence type="ECO:0000313" key="1">
    <source>
        <dbReference type="EMBL" id="KAJ4432246.1"/>
    </source>
</evidence>
<accession>A0ABQ8SEY4</accession>
<organism evidence="1 2">
    <name type="scientific">Periplaneta americana</name>
    <name type="common">American cockroach</name>
    <name type="synonym">Blatta americana</name>
    <dbReference type="NCBI Taxonomy" id="6978"/>
    <lineage>
        <taxon>Eukaryota</taxon>
        <taxon>Metazoa</taxon>
        <taxon>Ecdysozoa</taxon>
        <taxon>Arthropoda</taxon>
        <taxon>Hexapoda</taxon>
        <taxon>Insecta</taxon>
        <taxon>Pterygota</taxon>
        <taxon>Neoptera</taxon>
        <taxon>Polyneoptera</taxon>
        <taxon>Dictyoptera</taxon>
        <taxon>Blattodea</taxon>
        <taxon>Blattoidea</taxon>
        <taxon>Blattidae</taxon>
        <taxon>Blattinae</taxon>
        <taxon>Periplaneta</taxon>
    </lineage>
</organism>
<sequence>MTYLWPVRNHIRQTLNTNPLPYQVNDAGVERRVQVDNRVTVRQFGSEGWGSLPAWCRGEVYDIVMPVRTCLRTGVTHVINTEASFLLQTVPSVAFSYKTEELVQKYVVMKVQNYREGLKLNGLHQLLAYADDVNMLGENPQKIKENTGILLEDSTRTNFISNQSLPKNQTRLKSNECENQYDLIRGANSPTTAKNDQ</sequence>
<reference evidence="1 2" key="1">
    <citation type="journal article" date="2022" name="Allergy">
        <title>Genome assembly and annotation of Periplaneta americana reveal a comprehensive cockroach allergen profile.</title>
        <authorList>
            <person name="Wang L."/>
            <person name="Xiong Q."/>
            <person name="Saelim N."/>
            <person name="Wang L."/>
            <person name="Nong W."/>
            <person name="Wan A.T."/>
            <person name="Shi M."/>
            <person name="Liu X."/>
            <person name="Cao Q."/>
            <person name="Hui J.H.L."/>
            <person name="Sookrung N."/>
            <person name="Leung T.F."/>
            <person name="Tungtrongchitr A."/>
            <person name="Tsui S.K.W."/>
        </authorList>
    </citation>
    <scope>NUCLEOTIDE SEQUENCE [LARGE SCALE GENOMIC DNA]</scope>
    <source>
        <strain evidence="1">PWHHKU_190912</strain>
    </source>
</reference>
<evidence type="ECO:0008006" key="3">
    <source>
        <dbReference type="Google" id="ProtNLM"/>
    </source>
</evidence>
<comment type="caution">
    <text evidence="1">The sequence shown here is derived from an EMBL/GenBank/DDBJ whole genome shotgun (WGS) entry which is preliminary data.</text>
</comment>
<dbReference type="Proteomes" id="UP001148838">
    <property type="component" value="Unassembled WGS sequence"/>
</dbReference>
<gene>
    <name evidence="1" type="ORF">ANN_20862</name>
</gene>